<keyword evidence="5 15" id="KW-0812">Transmembrane</keyword>
<evidence type="ECO:0000256" key="12">
    <source>
        <dbReference type="ARBA" id="ARBA00031989"/>
    </source>
</evidence>
<organism evidence="17 18">
    <name type="scientific">Cytospora schulzeri</name>
    <dbReference type="NCBI Taxonomy" id="448051"/>
    <lineage>
        <taxon>Eukaryota</taxon>
        <taxon>Fungi</taxon>
        <taxon>Dikarya</taxon>
        <taxon>Ascomycota</taxon>
        <taxon>Pezizomycotina</taxon>
        <taxon>Sordariomycetes</taxon>
        <taxon>Sordariomycetidae</taxon>
        <taxon>Diaporthales</taxon>
        <taxon>Cytosporaceae</taxon>
        <taxon>Cytospora</taxon>
    </lineage>
</organism>
<keyword evidence="8 13" id="KW-0175">Coiled coil</keyword>
<dbReference type="AlphaFoldDB" id="A0A423VMY8"/>
<evidence type="ECO:0000256" key="10">
    <source>
        <dbReference type="ARBA" id="ARBA00023136"/>
    </source>
</evidence>
<dbReference type="GO" id="GO:0034702">
    <property type="term" value="C:monoatomic ion channel complex"/>
    <property type="evidence" value="ECO:0007669"/>
    <property type="project" value="UniProtKB-KW"/>
</dbReference>
<evidence type="ECO:0000256" key="3">
    <source>
        <dbReference type="ARBA" id="ARBA00022448"/>
    </source>
</evidence>
<dbReference type="STRING" id="356882.A0A423VMY8"/>
<evidence type="ECO:0000256" key="13">
    <source>
        <dbReference type="SAM" id="Coils"/>
    </source>
</evidence>
<keyword evidence="7 15" id="KW-1133">Transmembrane helix</keyword>
<evidence type="ECO:0000256" key="2">
    <source>
        <dbReference type="ARBA" id="ARBA00015897"/>
    </source>
</evidence>
<comment type="subcellular location">
    <subcellularLocation>
        <location evidence="1">Cell membrane</location>
        <topology evidence="1">Multi-pass membrane protein</topology>
    </subcellularLocation>
</comment>
<dbReference type="EMBL" id="LKEA01000050">
    <property type="protein sequence ID" value="ROV92372.1"/>
    <property type="molecule type" value="Genomic_DNA"/>
</dbReference>
<keyword evidence="18" id="KW-1185">Reference proteome</keyword>
<gene>
    <name evidence="17" type="ORF">VMCG_09153</name>
</gene>
<sequence>MDEQRNEQEPLLQDQNDSDQQQSPDELEVSTYDRQRYRCKGLLVSKQKHYFTLGLVALDVSCLLADLFIALIDCDERIKNDAWVPGVREGLEIAGLVFSCLFMVELIMCLWAFGFEYLKSWFHLFDALIIVASFLIDCLTRGIVEEVASLVIILRLWRFVKIIEEMSVGASEKMEDIEMKAEQLEEENAELKRELRQFKSTGQGEAQDDES</sequence>
<feature type="coiled-coil region" evidence="13">
    <location>
        <begin position="167"/>
        <end position="201"/>
    </location>
</feature>
<dbReference type="OrthoDB" id="427456at2759"/>
<evidence type="ECO:0000259" key="16">
    <source>
        <dbReference type="Pfam" id="PF00520"/>
    </source>
</evidence>
<dbReference type="InterPro" id="IPR027359">
    <property type="entry name" value="Volt_channel_dom_sf"/>
</dbReference>
<feature type="compositionally biased region" description="Low complexity" evidence="14">
    <location>
        <begin position="10"/>
        <end position="24"/>
    </location>
</feature>
<dbReference type="GO" id="GO:0030171">
    <property type="term" value="F:voltage-gated proton channel activity"/>
    <property type="evidence" value="ECO:0007669"/>
    <property type="project" value="InterPro"/>
</dbReference>
<dbReference type="CDD" id="cd14686">
    <property type="entry name" value="bZIP"/>
    <property type="match status" value="1"/>
</dbReference>
<evidence type="ECO:0000256" key="15">
    <source>
        <dbReference type="SAM" id="Phobius"/>
    </source>
</evidence>
<evidence type="ECO:0000256" key="1">
    <source>
        <dbReference type="ARBA" id="ARBA00004651"/>
    </source>
</evidence>
<dbReference type="Proteomes" id="UP000283895">
    <property type="component" value="Unassembled WGS sequence"/>
</dbReference>
<dbReference type="Gene3D" id="1.20.120.350">
    <property type="entry name" value="Voltage-gated potassium channels. Chain C"/>
    <property type="match status" value="1"/>
</dbReference>
<dbReference type="PANTHER" id="PTHR46480:SF1">
    <property type="entry name" value="VOLTAGE-GATED HYDROGEN CHANNEL 1"/>
    <property type="match status" value="1"/>
</dbReference>
<evidence type="ECO:0000256" key="9">
    <source>
        <dbReference type="ARBA" id="ARBA00023065"/>
    </source>
</evidence>
<evidence type="ECO:0000256" key="5">
    <source>
        <dbReference type="ARBA" id="ARBA00022692"/>
    </source>
</evidence>
<evidence type="ECO:0000256" key="14">
    <source>
        <dbReference type="SAM" id="MobiDB-lite"/>
    </source>
</evidence>
<evidence type="ECO:0000313" key="18">
    <source>
        <dbReference type="Proteomes" id="UP000283895"/>
    </source>
</evidence>
<dbReference type="InterPro" id="IPR005821">
    <property type="entry name" value="Ion_trans_dom"/>
</dbReference>
<feature type="domain" description="Ion transport" evidence="16">
    <location>
        <begin position="86"/>
        <end position="164"/>
    </location>
</feature>
<dbReference type="InterPro" id="IPR031846">
    <property type="entry name" value="Hvcn1"/>
</dbReference>
<keyword evidence="9" id="KW-0406">Ion transport</keyword>
<evidence type="ECO:0000256" key="8">
    <source>
        <dbReference type="ARBA" id="ARBA00023054"/>
    </source>
</evidence>
<keyword evidence="11" id="KW-0407">Ion channel</keyword>
<protein>
    <recommendedName>
        <fullName evidence="2">Voltage-gated hydrogen channel 1</fullName>
    </recommendedName>
    <alternativeName>
        <fullName evidence="12">Hydrogen voltage-gated channel 1</fullName>
    </alternativeName>
</protein>
<keyword evidence="4" id="KW-1003">Cell membrane</keyword>
<feature type="transmembrane region" description="Helical" evidence="15">
    <location>
        <begin position="50"/>
        <end position="72"/>
    </location>
</feature>
<comment type="caution">
    <text evidence="17">The sequence shown here is derived from an EMBL/GenBank/DDBJ whole genome shotgun (WGS) entry which is preliminary data.</text>
</comment>
<reference evidence="17 18" key="1">
    <citation type="submission" date="2015-09" db="EMBL/GenBank/DDBJ databases">
        <title>Host preference determinants of Valsa canker pathogens revealed by comparative genomics.</title>
        <authorList>
            <person name="Yin Z."/>
            <person name="Huang L."/>
        </authorList>
    </citation>
    <scope>NUCLEOTIDE SEQUENCE [LARGE SCALE GENOMIC DNA]</scope>
    <source>
        <strain evidence="17 18">03-1</strain>
    </source>
</reference>
<proteinExistence type="predicted"/>
<keyword evidence="6" id="KW-0851">Voltage-gated channel</keyword>
<accession>A0A423VMY8</accession>
<evidence type="ECO:0000313" key="17">
    <source>
        <dbReference type="EMBL" id="ROV92372.1"/>
    </source>
</evidence>
<keyword evidence="10 15" id="KW-0472">Membrane</keyword>
<evidence type="ECO:0000256" key="4">
    <source>
        <dbReference type="ARBA" id="ARBA00022475"/>
    </source>
</evidence>
<name>A0A423VMY8_9PEZI</name>
<dbReference type="GO" id="GO:0005886">
    <property type="term" value="C:plasma membrane"/>
    <property type="evidence" value="ECO:0007669"/>
    <property type="project" value="UniProtKB-SubCell"/>
</dbReference>
<feature type="transmembrane region" description="Helical" evidence="15">
    <location>
        <begin position="93"/>
        <end position="114"/>
    </location>
</feature>
<feature type="region of interest" description="Disordered" evidence="14">
    <location>
        <begin position="1"/>
        <end position="25"/>
    </location>
</feature>
<dbReference type="PANTHER" id="PTHR46480">
    <property type="entry name" value="F20B24.22"/>
    <property type="match status" value="1"/>
</dbReference>
<evidence type="ECO:0000256" key="6">
    <source>
        <dbReference type="ARBA" id="ARBA00022882"/>
    </source>
</evidence>
<evidence type="ECO:0000256" key="7">
    <source>
        <dbReference type="ARBA" id="ARBA00022989"/>
    </source>
</evidence>
<dbReference type="Pfam" id="PF00520">
    <property type="entry name" value="Ion_trans"/>
    <property type="match status" value="1"/>
</dbReference>
<keyword evidence="3" id="KW-0813">Transport</keyword>
<evidence type="ECO:0000256" key="11">
    <source>
        <dbReference type="ARBA" id="ARBA00023303"/>
    </source>
</evidence>